<gene>
    <name evidence="1" type="ORF">M427DRAFT_73289</name>
</gene>
<evidence type="ECO:0000313" key="1">
    <source>
        <dbReference type="EMBL" id="KXS11079.1"/>
    </source>
</evidence>
<reference evidence="1 2" key="1">
    <citation type="journal article" date="2015" name="Genome Biol. Evol.">
        <title>Phylogenomic analyses indicate that early fungi evolved digesting cell walls of algal ancestors of land plants.</title>
        <authorList>
            <person name="Chang Y."/>
            <person name="Wang S."/>
            <person name="Sekimoto S."/>
            <person name="Aerts A.L."/>
            <person name="Choi C."/>
            <person name="Clum A."/>
            <person name="LaButti K.M."/>
            <person name="Lindquist E.A."/>
            <person name="Yee Ngan C."/>
            <person name="Ohm R.A."/>
            <person name="Salamov A.A."/>
            <person name="Grigoriev I.V."/>
            <person name="Spatafora J.W."/>
            <person name="Berbee M.L."/>
        </authorList>
    </citation>
    <scope>NUCLEOTIDE SEQUENCE [LARGE SCALE GENOMIC DNA]</scope>
    <source>
        <strain evidence="1 2">JEL478</strain>
    </source>
</reference>
<dbReference type="Proteomes" id="UP000070544">
    <property type="component" value="Unassembled WGS sequence"/>
</dbReference>
<protein>
    <recommendedName>
        <fullName evidence="3">F-box domain-containing protein</fullName>
    </recommendedName>
</protein>
<accession>A0A139A331</accession>
<dbReference type="AlphaFoldDB" id="A0A139A331"/>
<proteinExistence type="predicted"/>
<evidence type="ECO:0000313" key="2">
    <source>
        <dbReference type="Proteomes" id="UP000070544"/>
    </source>
</evidence>
<keyword evidence="2" id="KW-1185">Reference proteome</keyword>
<dbReference type="EMBL" id="KQ965809">
    <property type="protein sequence ID" value="KXS11079.1"/>
    <property type="molecule type" value="Genomic_DNA"/>
</dbReference>
<evidence type="ECO:0008006" key="3">
    <source>
        <dbReference type="Google" id="ProtNLM"/>
    </source>
</evidence>
<sequence>MDTLPNEMLIRIFALLADRKGLYTHIPLVNRRFREIQTTIRQACTVVFSVTIMGHNRAFSVEDLQDLCELLDGQDKPPRIAEIRKSMIVMAPCDRIADGDGVDPWSRYNLKCSILLKRPGLEDVAPHDVAETLMRVLRGVTPFGNARVGSLSFLPDKLPSSWLIPFANLLDAELLGFMAYPLKEAPKPPLQWLSEDIQTVKSLRARHVRLLNAPLETIFFFPNAGHIEVTTFIKLVPRSVPTHSDHFDHHEPHTVEILELGDAVSLPLPFLHRIAESIRQGQFPRLRRIHVTFSQKDGGAEKHTSAIRALLAVLDTVPTVRLRVLTQGDKAKEMFLEKYQKELLSRSTRVEVVLDTVVPSVVLECSLGPGFFVH</sequence>
<name>A0A139A331_GONPJ</name>
<organism evidence="1 2">
    <name type="scientific">Gonapodya prolifera (strain JEL478)</name>
    <name type="common">Monoblepharis prolifera</name>
    <dbReference type="NCBI Taxonomy" id="1344416"/>
    <lineage>
        <taxon>Eukaryota</taxon>
        <taxon>Fungi</taxon>
        <taxon>Fungi incertae sedis</taxon>
        <taxon>Chytridiomycota</taxon>
        <taxon>Chytridiomycota incertae sedis</taxon>
        <taxon>Monoblepharidomycetes</taxon>
        <taxon>Monoblepharidales</taxon>
        <taxon>Gonapodyaceae</taxon>
        <taxon>Gonapodya</taxon>
    </lineage>
</organism>